<evidence type="ECO:0000256" key="11">
    <source>
        <dbReference type="ARBA" id="ARBA00022801"/>
    </source>
</evidence>
<gene>
    <name evidence="29 30 31" type="primary">LOC108047905</name>
    <name evidence="27" type="synonym">108047905</name>
</gene>
<keyword evidence="11 22" id="KW-0378">Hydrolase</keyword>
<keyword evidence="7 22" id="KW-0645">Protease</keyword>
<evidence type="ECO:0000256" key="12">
    <source>
        <dbReference type="ARBA" id="ARBA00022833"/>
    </source>
</evidence>
<dbReference type="GO" id="GO:0042277">
    <property type="term" value="F:peptide binding"/>
    <property type="evidence" value="ECO:0007669"/>
    <property type="project" value="TreeGrafter"/>
</dbReference>
<dbReference type="GO" id="GO:0070006">
    <property type="term" value="F:metalloaminopeptidase activity"/>
    <property type="evidence" value="ECO:0007669"/>
    <property type="project" value="TreeGrafter"/>
</dbReference>
<evidence type="ECO:0000256" key="3">
    <source>
        <dbReference type="ARBA" id="ARBA00004609"/>
    </source>
</evidence>
<name>A0A6P4F073_DRORH</name>
<dbReference type="FunFam" id="1.10.390.10:FF:000016">
    <property type="entry name" value="Glutamyl aminopeptidase"/>
    <property type="match status" value="1"/>
</dbReference>
<dbReference type="InterPro" id="IPR024571">
    <property type="entry name" value="ERAP1-like_C_dom"/>
</dbReference>
<comment type="similarity">
    <text evidence="4 22">Belongs to the peptidase M1 family.</text>
</comment>
<dbReference type="EnsemblMetazoa" id="XM_017128321.1">
    <property type="protein sequence ID" value="XP_016983810.1"/>
    <property type="gene ID" value="LOC108047905"/>
</dbReference>
<dbReference type="Proteomes" id="UP001652680">
    <property type="component" value="Unassembled WGS sequence"/>
</dbReference>
<dbReference type="Gene3D" id="2.60.40.1910">
    <property type="match status" value="1"/>
</dbReference>
<dbReference type="GO" id="GO:0016285">
    <property type="term" value="F:alanyl aminopeptidase activity"/>
    <property type="evidence" value="ECO:0007669"/>
    <property type="project" value="UniProtKB-EC"/>
</dbReference>
<evidence type="ECO:0000256" key="18">
    <source>
        <dbReference type="ARBA" id="ARBA00023288"/>
    </source>
</evidence>
<evidence type="ECO:0000313" key="28">
    <source>
        <dbReference type="Proteomes" id="UP001652680"/>
    </source>
</evidence>
<dbReference type="InterPro" id="IPR034016">
    <property type="entry name" value="M1_APN-typ"/>
</dbReference>
<feature type="domain" description="Peptidase M1 membrane alanine aminopeptidase" evidence="24">
    <location>
        <begin position="265"/>
        <end position="490"/>
    </location>
</feature>
<evidence type="ECO:0000256" key="10">
    <source>
        <dbReference type="ARBA" id="ARBA00022729"/>
    </source>
</evidence>
<dbReference type="GO" id="GO:0043171">
    <property type="term" value="P:peptide catabolic process"/>
    <property type="evidence" value="ECO:0007669"/>
    <property type="project" value="TreeGrafter"/>
</dbReference>
<protein>
    <recommendedName>
        <fullName evidence="22">Aminopeptidase</fullName>
        <ecNumber evidence="22">3.4.11.-</ecNumber>
    </recommendedName>
</protein>
<evidence type="ECO:0000256" key="5">
    <source>
        <dbReference type="ARBA" id="ARBA00022475"/>
    </source>
</evidence>
<evidence type="ECO:0000256" key="2">
    <source>
        <dbReference type="ARBA" id="ARBA00004167"/>
    </source>
</evidence>
<evidence type="ECO:0000256" key="17">
    <source>
        <dbReference type="ARBA" id="ARBA00023180"/>
    </source>
</evidence>
<dbReference type="GO" id="GO:0005886">
    <property type="term" value="C:plasma membrane"/>
    <property type="evidence" value="ECO:0007669"/>
    <property type="project" value="UniProtKB-SubCell"/>
</dbReference>
<dbReference type="SUPFAM" id="SSF63737">
    <property type="entry name" value="Leukotriene A4 hydrolase N-terminal domain"/>
    <property type="match status" value="1"/>
</dbReference>
<evidence type="ECO:0000256" key="8">
    <source>
        <dbReference type="ARBA" id="ARBA00022692"/>
    </source>
</evidence>
<dbReference type="Pfam" id="PF11838">
    <property type="entry name" value="ERAP1_C"/>
    <property type="match status" value="1"/>
</dbReference>
<dbReference type="RefSeq" id="XP_016983810.1">
    <property type="nucleotide sequence ID" value="XM_017128321.1"/>
</dbReference>
<feature type="binding site" evidence="20">
    <location>
        <position position="337"/>
    </location>
    <ligand>
        <name>Zn(2+)</name>
        <dbReference type="ChEBI" id="CHEBI:29105"/>
        <note>catalytic</note>
    </ligand>
</feature>
<feature type="signal peptide" evidence="23">
    <location>
        <begin position="1"/>
        <end position="20"/>
    </location>
</feature>
<dbReference type="InterPro" id="IPR014782">
    <property type="entry name" value="Peptidase_M1_dom"/>
</dbReference>
<evidence type="ECO:0000259" key="25">
    <source>
        <dbReference type="Pfam" id="PF11838"/>
    </source>
</evidence>
<evidence type="ECO:0000256" key="7">
    <source>
        <dbReference type="ARBA" id="ARBA00022670"/>
    </source>
</evidence>
<dbReference type="Pfam" id="PF17900">
    <property type="entry name" value="Peptidase_M1_N"/>
    <property type="match status" value="1"/>
</dbReference>
<dbReference type="EnsemblMetazoa" id="XM_017128322.2">
    <property type="protein sequence ID" value="XP_016983811.1"/>
    <property type="gene ID" value="LOC108047905"/>
</dbReference>
<evidence type="ECO:0000313" key="27">
    <source>
        <dbReference type="EnsemblMetazoa" id="XP_016983809.1"/>
    </source>
</evidence>
<feature type="chain" id="PRO_5044647241" description="Aminopeptidase" evidence="23">
    <location>
        <begin position="21"/>
        <end position="927"/>
    </location>
</feature>
<dbReference type="GO" id="GO:0005615">
    <property type="term" value="C:extracellular space"/>
    <property type="evidence" value="ECO:0007669"/>
    <property type="project" value="TreeGrafter"/>
</dbReference>
<reference evidence="28" key="1">
    <citation type="journal article" date="2021" name="Elife">
        <title>Highly contiguous assemblies of 101 drosophilid genomes.</title>
        <authorList>
            <person name="Kim B.Y."/>
            <person name="Wang J.R."/>
            <person name="Miller D.E."/>
            <person name="Barmina O."/>
            <person name="Delaney E."/>
            <person name="Thompson A."/>
            <person name="Comeault A.A."/>
            <person name="Peede D."/>
            <person name="D'Agostino E.R."/>
            <person name="Pelaez J."/>
            <person name="Aguilar J.M."/>
            <person name="Haji D."/>
            <person name="Matsunaga T."/>
            <person name="Armstrong E.E."/>
            <person name="Zych M."/>
            <person name="Ogawa Y."/>
            <person name="Stamenkovic-Radak M."/>
            <person name="Jelic M."/>
            <person name="Veselinovic M.S."/>
            <person name="Tanaskovic M."/>
            <person name="Eric P."/>
            <person name="Gao J.J."/>
            <person name="Katoh T.K."/>
            <person name="Toda M.J."/>
            <person name="Watabe H."/>
            <person name="Watada M."/>
            <person name="Davis J.S."/>
            <person name="Moyle L.C."/>
            <person name="Manoli G."/>
            <person name="Bertolini E."/>
            <person name="Kostal V."/>
            <person name="Hawley R.S."/>
            <person name="Takahashi A."/>
            <person name="Jones C.D."/>
            <person name="Price D.K."/>
            <person name="Whiteman N."/>
            <person name="Kopp A."/>
            <person name="Matute D.R."/>
            <person name="Petrov D.A."/>
        </authorList>
    </citation>
    <scope>NUCLEOTIDE SEQUENCE [LARGE SCALE GENOMIC DNA]</scope>
</reference>
<dbReference type="SUPFAM" id="SSF55486">
    <property type="entry name" value="Metalloproteases ('zincins'), catalytic domain"/>
    <property type="match status" value="1"/>
</dbReference>
<accession>A0A6P4F073</accession>
<dbReference type="FunFam" id="1.25.50.20:FF:000001">
    <property type="entry name" value="Aminopeptidase"/>
    <property type="match status" value="1"/>
</dbReference>
<keyword evidence="13" id="KW-1133">Transmembrane helix</keyword>
<feature type="binding site" evidence="20">
    <location>
        <position position="341"/>
    </location>
    <ligand>
        <name>Zn(2+)</name>
        <dbReference type="ChEBI" id="CHEBI:29105"/>
        <note>catalytic</note>
    </ligand>
</feature>
<evidence type="ECO:0000256" key="13">
    <source>
        <dbReference type="ARBA" id="ARBA00022989"/>
    </source>
</evidence>
<dbReference type="InterPro" id="IPR042097">
    <property type="entry name" value="Aminopeptidase_N-like_N_sf"/>
</dbReference>
<sequence length="927" mass="107123">MKFFLFSVLAIGLGLATVDSVSSYNYYRLPTTLRPQKYYLRVLTLLENPEDLRFAGTVKILIEALQNTRNITLHSKNLTIDESQITLRQIGGEGRKENCVSSTSVNPSNDYFILNTCQELVAGNVYKLSLPFSADLSRPLTGYYRSSYKDPEANVTRWLSATQFEPALARKAFPCFDEPGYKASFVVTLGYHKNYTGLSNMPVKATKPHETLPNYIWCEFQESVPMSTYLVAYSVNQFSNKPSTLPNGALFRTWARPNAIDQCDYAAEFGPKVLQYYEELFGIKFPLPKIDQIALPDFSAGAMENWGLVTYRESTLLFSANHSSSADKQFLANVVAHELAHQWFGNLVTMNWWTDLWLNEGFATYVGSLGVNEIYPEWNSKDRRSLSSLLASFHLDALASSHPVSRPIEKVSEIEESFDTISYQKGSSVLRMMHLFLGEESFRSGLKSYLERYAYKNADQDNLWEAFTQAAHRNGALPKDYEIKTIMDSWTLQTGYPVLNVTRDYMARTAKLSQERYLRNTQLSPDLHVGCWWLPLSYTSKAEMMFMNTAPKSWMECSKAGESLSKTIQDLPSSDKWVIFNIQLASPYRVNYDNQNWKLLIETLNSEDYQSIHVINRAQLIDDVMNLAWTGEQDYETALQVTNYLQKEREILPWKPAFDQLKLLNRILRQTPNFGFFKRYMKKLLTPIYEHLNGLNDTFSSIQEQDEILLKTTVVSWACQYQVADCVPRAQEYFRRWRAEANPDENNPVPVNFRTTVYCSAIRYGTDEDWEFLWTRYKKSNVDSEKQTILTTLGCSKEVWILQRYLEMAFDSKGAIRKQDSSLCFQAVASGQVGFLLAKKYLIDNVDFIYKYYCAETKTMARFFSQISEQVISMRDLNGFKVFVNNSRQYLKDVHQAIEQTLETMLINVQWMDRNYHQLSRSIQRHL</sequence>
<dbReference type="RefSeq" id="XP_016983809.1">
    <property type="nucleotide sequence ID" value="XM_017128320.1"/>
</dbReference>
<comment type="subcellular location">
    <subcellularLocation>
        <location evidence="3">Cell membrane</location>
        <topology evidence="3">Lipid-anchor</topology>
        <topology evidence="3">GPI-anchor</topology>
    </subcellularLocation>
    <subcellularLocation>
        <location evidence="2">Membrane</location>
        <topology evidence="2">Single-pass membrane protein</topology>
    </subcellularLocation>
</comment>
<evidence type="ECO:0000259" key="24">
    <source>
        <dbReference type="Pfam" id="PF01433"/>
    </source>
</evidence>
<feature type="active site" description="Proton acceptor" evidence="19">
    <location>
        <position position="338"/>
    </location>
</feature>
<keyword evidence="17" id="KW-0325">Glycoprotein</keyword>
<keyword evidence="6" id="KW-0336">GPI-anchor</keyword>
<dbReference type="OrthoDB" id="510539at2759"/>
<dbReference type="GO" id="GO:0098552">
    <property type="term" value="C:side of membrane"/>
    <property type="evidence" value="ECO:0007669"/>
    <property type="project" value="UniProtKB-KW"/>
</dbReference>
<comment type="catalytic activity">
    <reaction evidence="1">
        <text>Release of an N-terminal amino acid, Xaa-|-Yaa- from a peptide, amide or arylamide. Xaa is preferably Ala, but may be most amino acids including Pro (slow action). When a terminal hydrophobic residue is followed by a prolyl residue, the two may be released as an intact Xaa-Pro dipeptide.</text>
        <dbReference type="EC" id="3.4.11.2"/>
    </reaction>
</comment>
<dbReference type="RefSeq" id="XP_016983811.1">
    <property type="nucleotide sequence ID" value="XM_017128322.1"/>
</dbReference>
<evidence type="ECO:0000259" key="26">
    <source>
        <dbReference type="Pfam" id="PF17900"/>
    </source>
</evidence>
<dbReference type="EnsemblMetazoa" id="XM_017128320.1">
    <property type="protein sequence ID" value="XP_016983809.1"/>
    <property type="gene ID" value="LOC108047905"/>
</dbReference>
<evidence type="ECO:0000256" key="16">
    <source>
        <dbReference type="ARBA" id="ARBA00023157"/>
    </source>
</evidence>
<evidence type="ECO:0000313" key="31">
    <source>
        <dbReference type="RefSeq" id="XP_016983811.1"/>
    </source>
</evidence>
<reference evidence="27" key="3">
    <citation type="submission" date="2025-05" db="UniProtKB">
        <authorList>
            <consortium name="EnsemblMetazoa"/>
        </authorList>
    </citation>
    <scope>IDENTIFICATION</scope>
</reference>
<evidence type="ECO:0000256" key="6">
    <source>
        <dbReference type="ARBA" id="ARBA00022622"/>
    </source>
</evidence>
<dbReference type="PANTHER" id="PTHR11533:SF253">
    <property type="entry name" value="AMINOPEPTIDASE-RELATED"/>
    <property type="match status" value="1"/>
</dbReference>
<evidence type="ECO:0000256" key="20">
    <source>
        <dbReference type="PIRSR" id="PIRSR634016-3"/>
    </source>
</evidence>
<evidence type="ECO:0000256" key="14">
    <source>
        <dbReference type="ARBA" id="ARBA00023049"/>
    </source>
</evidence>
<feature type="site" description="Transition state stabilizer" evidence="21">
    <location>
        <position position="423"/>
    </location>
</feature>
<evidence type="ECO:0000256" key="9">
    <source>
        <dbReference type="ARBA" id="ARBA00022723"/>
    </source>
</evidence>
<dbReference type="Gene3D" id="2.60.40.1730">
    <property type="entry name" value="tricorn interacting facor f3 domain"/>
    <property type="match status" value="1"/>
</dbReference>
<dbReference type="GO" id="GO:0008270">
    <property type="term" value="F:zinc ion binding"/>
    <property type="evidence" value="ECO:0007669"/>
    <property type="project" value="UniProtKB-UniRule"/>
</dbReference>
<feature type="domain" description="ERAP1-like C-terminal" evidence="25">
    <location>
        <begin position="577"/>
        <end position="905"/>
    </location>
</feature>
<dbReference type="GeneID" id="108047905"/>
<keyword evidence="5" id="KW-1003">Cell membrane</keyword>
<keyword evidence="18" id="KW-0449">Lipoprotein</keyword>
<evidence type="ECO:0000313" key="29">
    <source>
        <dbReference type="RefSeq" id="XP_016983809.1"/>
    </source>
</evidence>
<dbReference type="InterPro" id="IPR045357">
    <property type="entry name" value="Aminopeptidase_N-like_N"/>
</dbReference>
<evidence type="ECO:0000256" key="19">
    <source>
        <dbReference type="PIRSR" id="PIRSR634016-1"/>
    </source>
</evidence>
<comment type="cofactor">
    <cofactor evidence="20 22">
        <name>Zn(2+)</name>
        <dbReference type="ChEBI" id="CHEBI:29105"/>
    </cofactor>
    <text evidence="20 22">Binds 1 zinc ion per subunit.</text>
</comment>
<proteinExistence type="inferred from homology"/>
<keyword evidence="15" id="KW-0472">Membrane</keyword>
<evidence type="ECO:0000313" key="30">
    <source>
        <dbReference type="RefSeq" id="XP_016983810.1"/>
    </source>
</evidence>
<feature type="domain" description="Aminopeptidase N-like N-terminal" evidence="26">
    <location>
        <begin position="35"/>
        <end position="230"/>
    </location>
</feature>
<evidence type="ECO:0000256" key="21">
    <source>
        <dbReference type="PIRSR" id="PIRSR634016-4"/>
    </source>
</evidence>
<dbReference type="InterPro" id="IPR001930">
    <property type="entry name" value="Peptidase_M1"/>
</dbReference>
<reference evidence="29 30" key="2">
    <citation type="submission" date="2025-04" db="UniProtKB">
        <authorList>
            <consortium name="RefSeq"/>
        </authorList>
    </citation>
    <scope>IDENTIFICATION</scope>
</reference>
<evidence type="ECO:0000256" key="15">
    <source>
        <dbReference type="ARBA" id="ARBA00023136"/>
    </source>
</evidence>
<evidence type="ECO:0000256" key="22">
    <source>
        <dbReference type="RuleBase" id="RU364040"/>
    </source>
</evidence>
<keyword evidence="22" id="KW-0031">Aminopeptidase</keyword>
<dbReference type="GO" id="GO:0006508">
    <property type="term" value="P:proteolysis"/>
    <property type="evidence" value="ECO:0007669"/>
    <property type="project" value="UniProtKB-KW"/>
</dbReference>
<dbReference type="GO" id="GO:0005737">
    <property type="term" value="C:cytoplasm"/>
    <property type="evidence" value="ECO:0007669"/>
    <property type="project" value="TreeGrafter"/>
</dbReference>
<keyword evidence="10 23" id="KW-0732">Signal</keyword>
<evidence type="ECO:0000256" key="1">
    <source>
        <dbReference type="ARBA" id="ARBA00000098"/>
    </source>
</evidence>
<dbReference type="EC" id="3.4.11.-" evidence="22"/>
<dbReference type="Pfam" id="PF01433">
    <property type="entry name" value="Peptidase_M1"/>
    <property type="match status" value="1"/>
</dbReference>
<keyword evidence="9 20" id="KW-0479">Metal-binding</keyword>
<evidence type="ECO:0000256" key="4">
    <source>
        <dbReference type="ARBA" id="ARBA00010136"/>
    </source>
</evidence>
<keyword evidence="14 22" id="KW-0482">Metalloprotease</keyword>
<dbReference type="FunFam" id="2.60.40.1910:FF:000008">
    <property type="entry name" value="Aminopeptidase"/>
    <property type="match status" value="1"/>
</dbReference>
<dbReference type="PRINTS" id="PR00756">
    <property type="entry name" value="ALADIPTASE"/>
</dbReference>
<keyword evidence="12 20" id="KW-0862">Zinc</keyword>
<dbReference type="AlphaFoldDB" id="A0A6P4F073"/>
<dbReference type="Gene3D" id="1.10.390.10">
    <property type="entry name" value="Neutral Protease Domain 2"/>
    <property type="match status" value="1"/>
</dbReference>
<feature type="binding site" evidence="20">
    <location>
        <position position="360"/>
    </location>
    <ligand>
        <name>Zn(2+)</name>
        <dbReference type="ChEBI" id="CHEBI:29105"/>
        <note>catalytic</note>
    </ligand>
</feature>
<dbReference type="FunFam" id="2.60.40.1730:FF:000016">
    <property type="entry name" value="Aminopeptidase"/>
    <property type="match status" value="1"/>
</dbReference>
<dbReference type="InterPro" id="IPR027268">
    <property type="entry name" value="Peptidase_M4/M1_CTD_sf"/>
</dbReference>
<dbReference type="Gene3D" id="1.25.50.20">
    <property type="match status" value="1"/>
</dbReference>
<dbReference type="InterPro" id="IPR050344">
    <property type="entry name" value="Peptidase_M1_aminopeptidases"/>
</dbReference>
<keyword evidence="16" id="KW-1015">Disulfide bond</keyword>
<evidence type="ECO:0000256" key="23">
    <source>
        <dbReference type="SAM" id="SignalP"/>
    </source>
</evidence>
<dbReference type="PANTHER" id="PTHR11533">
    <property type="entry name" value="PROTEASE M1 ZINC METALLOPROTEASE"/>
    <property type="match status" value="1"/>
</dbReference>
<dbReference type="CDD" id="cd09601">
    <property type="entry name" value="M1_APN-Q_like"/>
    <property type="match status" value="1"/>
</dbReference>
<keyword evidence="28" id="KW-1185">Reference proteome</keyword>
<organism evidence="30">
    <name type="scientific">Drosophila rhopaloa</name>
    <name type="common">Fruit fly</name>
    <dbReference type="NCBI Taxonomy" id="1041015"/>
    <lineage>
        <taxon>Eukaryota</taxon>
        <taxon>Metazoa</taxon>
        <taxon>Ecdysozoa</taxon>
        <taxon>Arthropoda</taxon>
        <taxon>Hexapoda</taxon>
        <taxon>Insecta</taxon>
        <taxon>Pterygota</taxon>
        <taxon>Neoptera</taxon>
        <taxon>Endopterygota</taxon>
        <taxon>Diptera</taxon>
        <taxon>Brachycera</taxon>
        <taxon>Muscomorpha</taxon>
        <taxon>Ephydroidea</taxon>
        <taxon>Drosophilidae</taxon>
        <taxon>Drosophila</taxon>
        <taxon>Sophophora</taxon>
    </lineage>
</organism>
<keyword evidence="8" id="KW-0812">Transmembrane</keyword>